<gene>
    <name evidence="2" type="ORF">APHACPA_0433</name>
</gene>
<dbReference type="PATRIC" id="fig|1359164.3.peg.428"/>
<dbReference type="EMBL" id="LANR01000001">
    <property type="protein sequence ID" value="KJV61426.1"/>
    <property type="molecule type" value="Genomic_DNA"/>
</dbReference>
<dbReference type="InterPro" id="IPR025668">
    <property type="entry name" value="Tnp_DDE_dom"/>
</dbReference>
<dbReference type="RefSeq" id="WP_014391739.1">
    <property type="nucleotide sequence ID" value="NZ_LANR01000001.1"/>
</dbReference>
<dbReference type="AlphaFoldDB" id="A0A0F3N0E9"/>
<feature type="domain" description="Transposase DDE" evidence="1">
    <location>
        <begin position="7"/>
        <end position="59"/>
    </location>
</feature>
<evidence type="ECO:0000313" key="2">
    <source>
        <dbReference type="EMBL" id="KJV61426.1"/>
    </source>
</evidence>
<sequence length="63" mass="7216">MLQLFRGEDTGVYFIDSTKLSICHTKRTSNNRVFSNIAKIGMSSYGWFMSFKLHIVISKLPLS</sequence>
<protein>
    <submittedName>
        <fullName evidence="2">Transposase DDE domain protein</fullName>
    </submittedName>
</protein>
<evidence type="ECO:0000313" key="3">
    <source>
        <dbReference type="Proteomes" id="UP000033556"/>
    </source>
</evidence>
<evidence type="ECO:0000259" key="1">
    <source>
        <dbReference type="Pfam" id="PF13612"/>
    </source>
</evidence>
<proteinExistence type="predicted"/>
<reference evidence="2 3" key="1">
    <citation type="submission" date="2015-01" db="EMBL/GenBank/DDBJ databases">
        <title>Genome Sequencing of Rickettsiales.</title>
        <authorList>
            <person name="Daugherty S.C."/>
            <person name="Su Q."/>
            <person name="Abolude K."/>
            <person name="Beier-Sexton M."/>
            <person name="Carlyon J.A."/>
            <person name="Carter R."/>
            <person name="Day N.P."/>
            <person name="Dumler S.J."/>
            <person name="Dyachenko V."/>
            <person name="Godinez A."/>
            <person name="Kurtti T.J."/>
            <person name="Lichay M."/>
            <person name="Mullins K.E."/>
            <person name="Ott S."/>
            <person name="Pappas-Brown V."/>
            <person name="Paris D.H."/>
            <person name="Patel P."/>
            <person name="Richards A.L."/>
            <person name="Sadzewicz L."/>
            <person name="Sears K."/>
            <person name="Seidman D."/>
            <person name="Sengamalay N."/>
            <person name="Stenos J."/>
            <person name="Tallon L.J."/>
            <person name="Vincent G."/>
            <person name="Fraser C.M."/>
            <person name="Munderloh U."/>
            <person name="Dunning-Hotopp J.C."/>
        </authorList>
    </citation>
    <scope>NUCLEOTIDE SEQUENCE [LARGE SCALE GENOMIC DNA]</scope>
    <source>
        <strain evidence="2 3">Ac/Pa</strain>
    </source>
</reference>
<name>A0A0F3N0E9_RICAM</name>
<comment type="caution">
    <text evidence="2">The sequence shown here is derived from an EMBL/GenBank/DDBJ whole genome shotgun (WGS) entry which is preliminary data.</text>
</comment>
<accession>A0A0F3N0E9</accession>
<organism evidence="2 3">
    <name type="scientific">Rickettsia amblyommatis str. Ac/Pa</name>
    <dbReference type="NCBI Taxonomy" id="1359164"/>
    <lineage>
        <taxon>Bacteria</taxon>
        <taxon>Pseudomonadati</taxon>
        <taxon>Pseudomonadota</taxon>
        <taxon>Alphaproteobacteria</taxon>
        <taxon>Rickettsiales</taxon>
        <taxon>Rickettsiaceae</taxon>
        <taxon>Rickettsieae</taxon>
        <taxon>Rickettsia</taxon>
        <taxon>spotted fever group</taxon>
    </lineage>
</organism>
<dbReference type="Pfam" id="PF13612">
    <property type="entry name" value="DDE_Tnp_1_3"/>
    <property type="match status" value="1"/>
</dbReference>
<dbReference type="Proteomes" id="UP000033556">
    <property type="component" value="Unassembled WGS sequence"/>
</dbReference>
<keyword evidence="3" id="KW-1185">Reference proteome</keyword>